<name>A0A919XVN2_9BACL</name>
<keyword evidence="2" id="KW-1185">Reference proteome</keyword>
<evidence type="ECO:0000313" key="2">
    <source>
        <dbReference type="Proteomes" id="UP000681162"/>
    </source>
</evidence>
<organism evidence="1 2">
    <name type="scientific">Paenibacillus antibioticophila</name>
    <dbReference type="NCBI Taxonomy" id="1274374"/>
    <lineage>
        <taxon>Bacteria</taxon>
        <taxon>Bacillati</taxon>
        <taxon>Bacillota</taxon>
        <taxon>Bacilli</taxon>
        <taxon>Bacillales</taxon>
        <taxon>Paenibacillaceae</taxon>
        <taxon>Paenibacillus</taxon>
    </lineage>
</organism>
<dbReference type="AlphaFoldDB" id="A0A919XVN2"/>
<evidence type="ECO:0000313" key="1">
    <source>
        <dbReference type="EMBL" id="GIO37293.1"/>
    </source>
</evidence>
<accession>A0A919XVN2</accession>
<reference evidence="1 2" key="1">
    <citation type="submission" date="2021-03" db="EMBL/GenBank/DDBJ databases">
        <title>Antimicrobial resistance genes in bacteria isolated from Japanese honey, and their potential for conferring macrolide and lincosamide resistance in the American foulbrood pathogen Paenibacillus larvae.</title>
        <authorList>
            <person name="Okamoto M."/>
            <person name="Kumagai M."/>
            <person name="Kanamori H."/>
            <person name="Takamatsu D."/>
        </authorList>
    </citation>
    <scope>NUCLEOTIDE SEQUENCE [LARGE SCALE GENOMIC DNA]</scope>
    <source>
        <strain evidence="1 2">J41TS12</strain>
    </source>
</reference>
<sequence>MPPIIKNRLKLQNSKNLSGGEKEKAQKFLDRSSDFRAFNSYKDKLEDITILSFLQALFLFQSLL</sequence>
<proteinExistence type="predicted"/>
<dbReference type="Proteomes" id="UP000681162">
    <property type="component" value="Unassembled WGS sequence"/>
</dbReference>
<gene>
    <name evidence="1" type="ORF">J41TS12_21540</name>
</gene>
<protein>
    <submittedName>
        <fullName evidence="1">Uncharacterized protein</fullName>
    </submittedName>
</protein>
<comment type="caution">
    <text evidence="1">The sequence shown here is derived from an EMBL/GenBank/DDBJ whole genome shotgun (WGS) entry which is preliminary data.</text>
</comment>
<dbReference type="EMBL" id="BORR01000007">
    <property type="protein sequence ID" value="GIO37293.1"/>
    <property type="molecule type" value="Genomic_DNA"/>
</dbReference>